<dbReference type="FunFam" id="3.40.50.2000:FF:000056">
    <property type="entry name" value="Glycosyltransferase"/>
    <property type="match status" value="1"/>
</dbReference>
<sequence length="156" mass="17840">MAVALDRSGYRFLWSLRASPNILTEELDDYANLEEILPEGFLDQTSDRGKVIGWAPQVVVLAKPAIGGFVTHFEWISMLESLWFGVPMVMWPLYAEQKVNAFEMVEEMGLAVGIQRFIKGDLLEGEMETVTAEELKRAIRSVMEEDSDVRNRRERN</sequence>
<dbReference type="AlphaFoldDB" id="A0ABC8KVY8"/>
<keyword evidence="3" id="KW-0808">Transferase</keyword>
<evidence type="ECO:0000313" key="4">
    <source>
        <dbReference type="EMBL" id="CAH8362966.1"/>
    </source>
</evidence>
<evidence type="ECO:0000256" key="1">
    <source>
        <dbReference type="ARBA" id="ARBA00009995"/>
    </source>
</evidence>
<dbReference type="PANTHER" id="PTHR48048:SF45">
    <property type="entry name" value="GLYCOSYLTRANSFERASE"/>
    <property type="match status" value="1"/>
</dbReference>
<dbReference type="Proteomes" id="UP001642260">
    <property type="component" value="Unassembled WGS sequence"/>
</dbReference>
<dbReference type="InterPro" id="IPR002213">
    <property type="entry name" value="UDP_glucos_trans"/>
</dbReference>
<evidence type="ECO:0000256" key="2">
    <source>
        <dbReference type="ARBA" id="ARBA00022676"/>
    </source>
</evidence>
<dbReference type="InterPro" id="IPR050481">
    <property type="entry name" value="UDP-glycosyltransf_plant"/>
</dbReference>
<dbReference type="GO" id="GO:0008194">
    <property type="term" value="F:UDP-glycosyltransferase activity"/>
    <property type="evidence" value="ECO:0007669"/>
    <property type="project" value="UniProtKB-ARBA"/>
</dbReference>
<evidence type="ECO:0000313" key="5">
    <source>
        <dbReference type="Proteomes" id="UP001642260"/>
    </source>
</evidence>
<dbReference type="PANTHER" id="PTHR48048">
    <property type="entry name" value="GLYCOSYLTRANSFERASE"/>
    <property type="match status" value="1"/>
</dbReference>
<gene>
    <name evidence="4" type="ORF">ERUC_LOCUS28722</name>
</gene>
<dbReference type="SUPFAM" id="SSF53756">
    <property type="entry name" value="UDP-Glycosyltransferase/glycogen phosphorylase"/>
    <property type="match status" value="1"/>
</dbReference>
<comment type="caution">
    <text evidence="4">The sequence shown here is derived from an EMBL/GenBank/DDBJ whole genome shotgun (WGS) entry which is preliminary data.</text>
</comment>
<dbReference type="CDD" id="cd03784">
    <property type="entry name" value="GT1_Gtf-like"/>
    <property type="match status" value="1"/>
</dbReference>
<organism evidence="4 5">
    <name type="scientific">Eruca vesicaria subsp. sativa</name>
    <name type="common">Garden rocket</name>
    <name type="synonym">Eruca sativa</name>
    <dbReference type="NCBI Taxonomy" id="29727"/>
    <lineage>
        <taxon>Eukaryota</taxon>
        <taxon>Viridiplantae</taxon>
        <taxon>Streptophyta</taxon>
        <taxon>Embryophyta</taxon>
        <taxon>Tracheophyta</taxon>
        <taxon>Spermatophyta</taxon>
        <taxon>Magnoliopsida</taxon>
        <taxon>eudicotyledons</taxon>
        <taxon>Gunneridae</taxon>
        <taxon>Pentapetalae</taxon>
        <taxon>rosids</taxon>
        <taxon>malvids</taxon>
        <taxon>Brassicales</taxon>
        <taxon>Brassicaceae</taxon>
        <taxon>Brassiceae</taxon>
        <taxon>Eruca</taxon>
    </lineage>
</organism>
<keyword evidence="5" id="KW-1185">Reference proteome</keyword>
<reference evidence="4 5" key="1">
    <citation type="submission" date="2022-03" db="EMBL/GenBank/DDBJ databases">
        <authorList>
            <person name="Macdonald S."/>
            <person name="Ahmed S."/>
            <person name="Newling K."/>
        </authorList>
    </citation>
    <scope>NUCLEOTIDE SEQUENCE [LARGE SCALE GENOMIC DNA]</scope>
</reference>
<dbReference type="Gene3D" id="3.40.50.2000">
    <property type="entry name" value="Glycogen Phosphorylase B"/>
    <property type="match status" value="1"/>
</dbReference>
<accession>A0ABC8KVY8</accession>
<proteinExistence type="inferred from homology"/>
<evidence type="ECO:0000256" key="3">
    <source>
        <dbReference type="ARBA" id="ARBA00022679"/>
    </source>
</evidence>
<dbReference type="Pfam" id="PF00201">
    <property type="entry name" value="UDPGT"/>
    <property type="match status" value="1"/>
</dbReference>
<comment type="similarity">
    <text evidence="1">Belongs to the UDP-glycosyltransferase family.</text>
</comment>
<dbReference type="EMBL" id="CAKOAT010348487">
    <property type="protein sequence ID" value="CAH8362966.1"/>
    <property type="molecule type" value="Genomic_DNA"/>
</dbReference>
<keyword evidence="2" id="KW-0328">Glycosyltransferase</keyword>
<protein>
    <submittedName>
        <fullName evidence="4">Uncharacterized protein</fullName>
    </submittedName>
</protein>
<name>A0ABC8KVY8_ERUVS</name>